<feature type="transmembrane region" description="Helical" evidence="2">
    <location>
        <begin position="49"/>
        <end position="68"/>
    </location>
</feature>
<accession>A0ABR4RZF2</accession>
<keyword evidence="2" id="KW-0472">Membrane</keyword>
<organism evidence="3 4">
    <name type="scientific">Vibrio metoecus</name>
    <dbReference type="NCBI Taxonomy" id="1481663"/>
    <lineage>
        <taxon>Bacteria</taxon>
        <taxon>Pseudomonadati</taxon>
        <taxon>Pseudomonadota</taxon>
        <taxon>Gammaproteobacteria</taxon>
        <taxon>Vibrionales</taxon>
        <taxon>Vibrionaceae</taxon>
        <taxon>Vibrio</taxon>
    </lineage>
</organism>
<protein>
    <submittedName>
        <fullName evidence="3">Uncharacterized protein</fullName>
    </submittedName>
</protein>
<evidence type="ECO:0000313" key="4">
    <source>
        <dbReference type="Proteomes" id="UP000027331"/>
    </source>
</evidence>
<keyword evidence="2" id="KW-0812">Transmembrane</keyword>
<keyword evidence="1" id="KW-0175">Coiled coil</keyword>
<keyword evidence="4" id="KW-1185">Reference proteome</keyword>
<feature type="coiled-coil region" evidence="1">
    <location>
        <begin position="143"/>
        <end position="170"/>
    </location>
</feature>
<proteinExistence type="predicted"/>
<reference evidence="3 4" key="1">
    <citation type="submission" date="2014-04" db="EMBL/GenBank/DDBJ databases">
        <title>Vibrio metecus sp. nov., a close relative of Vibrio cholerae isolated from coastal brackish ponds and clinical specimens.</title>
        <authorList>
            <person name="Kirchberger P.C."/>
            <person name="Turnsek M."/>
            <person name="Hunt D.E."/>
            <person name="Haley B.J."/>
            <person name="Colwell R."/>
            <person name="Polz M.F."/>
            <person name="Tarr C.L."/>
            <person name="Boucher Y."/>
        </authorList>
    </citation>
    <scope>NUCLEOTIDE SEQUENCE [LARGE SCALE GENOMIC DNA]</scope>
    <source>
        <strain evidence="4">PPCK-2014</strain>
    </source>
</reference>
<name>A0ABR4RZF2_VIBMT</name>
<evidence type="ECO:0000256" key="2">
    <source>
        <dbReference type="SAM" id="Phobius"/>
    </source>
</evidence>
<feature type="transmembrane region" description="Helical" evidence="2">
    <location>
        <begin position="20"/>
        <end position="37"/>
    </location>
</feature>
<comment type="caution">
    <text evidence="3">The sequence shown here is derived from an EMBL/GenBank/DDBJ whole genome shotgun (WGS) entry which is preliminary data.</text>
</comment>
<evidence type="ECO:0000313" key="3">
    <source>
        <dbReference type="EMBL" id="KDO15082.1"/>
    </source>
</evidence>
<gene>
    <name evidence="3" type="ORF">DP83_14880</name>
</gene>
<keyword evidence="2" id="KW-1133">Transmembrane helix</keyword>
<dbReference type="EMBL" id="JJMN01000028">
    <property type="protein sequence ID" value="KDO15082.1"/>
    <property type="molecule type" value="Genomic_DNA"/>
</dbReference>
<dbReference type="Proteomes" id="UP000027331">
    <property type="component" value="Unassembled WGS sequence"/>
</dbReference>
<sequence length="173" mass="19211">MESNMVQSSEQTEKEMMIKVAKGILGLWASSLLLLFFSPEARGTFGDMFGAVNALFSGFAFLGVIYAISTTKKQSLKLQREELALTRDELAKSANAQEKSEESLRLQAEAMSKTATINVLTASIESLEKRISFLPTYGETQKMQGIAKQREQMESKVKKISEKLDSLVDDTLK</sequence>
<evidence type="ECO:0000256" key="1">
    <source>
        <dbReference type="SAM" id="Coils"/>
    </source>
</evidence>